<evidence type="ECO:0000313" key="2">
    <source>
        <dbReference type="EMBL" id="MBC8756538.1"/>
    </source>
</evidence>
<proteinExistence type="predicted"/>
<accession>A0ABR7QDG9</accession>
<gene>
    <name evidence="2" type="ORF">H2O64_17835</name>
</gene>
<organism evidence="2 3">
    <name type="scientific">Kordia aestuariivivens</name>
    <dbReference type="NCBI Taxonomy" id="2759037"/>
    <lineage>
        <taxon>Bacteria</taxon>
        <taxon>Pseudomonadati</taxon>
        <taxon>Bacteroidota</taxon>
        <taxon>Flavobacteriia</taxon>
        <taxon>Flavobacteriales</taxon>
        <taxon>Flavobacteriaceae</taxon>
        <taxon>Kordia</taxon>
    </lineage>
</organism>
<protein>
    <submittedName>
        <fullName evidence="2">Aspartyl/asparaginyl beta-hydroxylase domain-containing protein</fullName>
    </submittedName>
</protein>
<dbReference type="InterPro" id="IPR007803">
    <property type="entry name" value="Asp/Arg/Pro-Hydrxlase"/>
</dbReference>
<dbReference type="Gene3D" id="2.60.120.330">
    <property type="entry name" value="B-lactam Antibiotic, Isopenicillin N Synthase, Chain"/>
    <property type="match status" value="1"/>
</dbReference>
<reference evidence="2 3" key="1">
    <citation type="submission" date="2020-07" db="EMBL/GenBank/DDBJ databases">
        <title>Description of Kordia aestuariivivens sp. nov., isolated from a tidal flat.</title>
        <authorList>
            <person name="Park S."/>
            <person name="Yoon J.-H."/>
        </authorList>
    </citation>
    <scope>NUCLEOTIDE SEQUENCE [LARGE SCALE GENOMIC DNA]</scope>
    <source>
        <strain evidence="2 3">YSTF-M3</strain>
    </source>
</reference>
<keyword evidence="3" id="KW-1185">Reference proteome</keyword>
<evidence type="ECO:0000313" key="3">
    <source>
        <dbReference type="Proteomes" id="UP000619238"/>
    </source>
</evidence>
<evidence type="ECO:0000259" key="1">
    <source>
        <dbReference type="Pfam" id="PF05118"/>
    </source>
</evidence>
<dbReference type="InterPro" id="IPR027443">
    <property type="entry name" value="IPNS-like_sf"/>
</dbReference>
<sequence length="241" mass="27775">MKQNVPETGYLLFPFTFDVAALQTDLQTCMKFPFLQNYVPANYAGKNYILPLRSIDGTLDTAVAAPNQASRFKDTVILEECLYFQEVIHAFQCEKEAVRLMNLPAGKIVNTHVDFNGGYEDGVFRVHIPIITNEHVFFILNEERLQMRSGEAWYTNINLPHGVENNGTTNRIHLVIDCIRNDWSDELFFSLAPKESFFPIAQDEDAPETLLRMIEEFRHHQNPAFDVIIAEFEEKLKNIEN</sequence>
<dbReference type="EMBL" id="JACGWS010000012">
    <property type="protein sequence ID" value="MBC8756538.1"/>
    <property type="molecule type" value="Genomic_DNA"/>
</dbReference>
<dbReference type="RefSeq" id="WP_187563577.1">
    <property type="nucleotide sequence ID" value="NZ_JACGWS010000012.1"/>
</dbReference>
<dbReference type="Pfam" id="PF05118">
    <property type="entry name" value="Asp_Arg_Hydrox"/>
    <property type="match status" value="1"/>
</dbReference>
<dbReference type="Proteomes" id="UP000619238">
    <property type="component" value="Unassembled WGS sequence"/>
</dbReference>
<comment type="caution">
    <text evidence="2">The sequence shown here is derived from an EMBL/GenBank/DDBJ whole genome shotgun (WGS) entry which is preliminary data.</text>
</comment>
<dbReference type="SUPFAM" id="SSF51197">
    <property type="entry name" value="Clavaminate synthase-like"/>
    <property type="match status" value="1"/>
</dbReference>
<name>A0ABR7QDG9_9FLAO</name>
<feature type="domain" description="Aspartyl/asparaginy/proline hydroxylase" evidence="1">
    <location>
        <begin position="88"/>
        <end position="180"/>
    </location>
</feature>